<dbReference type="Proteomes" id="UP000501914">
    <property type="component" value="Chromosome"/>
</dbReference>
<evidence type="ECO:0000256" key="3">
    <source>
        <dbReference type="ARBA" id="ARBA00022450"/>
    </source>
</evidence>
<dbReference type="PANTHER" id="PTHR45527:SF1">
    <property type="entry name" value="FATTY ACID SYNTHASE"/>
    <property type="match status" value="1"/>
</dbReference>
<dbReference type="GO" id="GO:0043041">
    <property type="term" value="P:amino acid activation for nonribosomal peptide biosynthetic process"/>
    <property type="evidence" value="ECO:0007669"/>
    <property type="project" value="TreeGrafter"/>
</dbReference>
<dbReference type="GO" id="GO:0008610">
    <property type="term" value="P:lipid biosynthetic process"/>
    <property type="evidence" value="ECO:0007669"/>
    <property type="project" value="UniProtKB-ARBA"/>
</dbReference>
<dbReference type="FunFam" id="3.30.300.30:FF:000010">
    <property type="entry name" value="Enterobactin synthetase component F"/>
    <property type="match status" value="2"/>
</dbReference>
<dbReference type="Pfam" id="PF00550">
    <property type="entry name" value="PP-binding"/>
    <property type="match status" value="3"/>
</dbReference>
<evidence type="ECO:0000256" key="1">
    <source>
        <dbReference type="ARBA" id="ARBA00001957"/>
    </source>
</evidence>
<dbReference type="FunFam" id="3.30.559.30:FF:000001">
    <property type="entry name" value="Non-ribosomal peptide synthetase"/>
    <property type="match status" value="2"/>
</dbReference>
<dbReference type="InterPro" id="IPR020845">
    <property type="entry name" value="AMP-binding_CS"/>
</dbReference>
<dbReference type="CDD" id="cd19531">
    <property type="entry name" value="LCL_NRPS-like"/>
    <property type="match status" value="2"/>
</dbReference>
<dbReference type="GO" id="GO:0044550">
    <property type="term" value="P:secondary metabolite biosynthetic process"/>
    <property type="evidence" value="ECO:0007669"/>
    <property type="project" value="UniProtKB-ARBA"/>
</dbReference>
<dbReference type="SUPFAM" id="SSF56801">
    <property type="entry name" value="Acetyl-CoA synthetase-like"/>
    <property type="match status" value="3"/>
</dbReference>
<dbReference type="InterPro" id="IPR009081">
    <property type="entry name" value="PP-bd_ACP"/>
</dbReference>
<dbReference type="FunFam" id="2.30.38.10:FF:000001">
    <property type="entry name" value="Non-ribosomal peptide synthetase PvdI"/>
    <property type="match status" value="2"/>
</dbReference>
<dbReference type="KEGG" id="bteq:G4P54_10465"/>
<keyword evidence="5" id="KW-0436">Ligase</keyword>
<dbReference type="InterPro" id="IPR045851">
    <property type="entry name" value="AMP-bd_C_sf"/>
</dbReference>
<dbReference type="NCBIfam" id="TIGR01720">
    <property type="entry name" value="NRPS-para261"/>
    <property type="match status" value="1"/>
</dbReference>
<dbReference type="SUPFAM" id="SSF47336">
    <property type="entry name" value="ACP-like"/>
    <property type="match status" value="3"/>
</dbReference>
<evidence type="ECO:0000256" key="4">
    <source>
        <dbReference type="ARBA" id="ARBA00022553"/>
    </source>
</evidence>
<dbReference type="FunFam" id="1.10.1200.10:FF:000005">
    <property type="entry name" value="Nonribosomal peptide synthetase 1"/>
    <property type="match status" value="3"/>
</dbReference>
<feature type="domain" description="Carrier" evidence="8">
    <location>
        <begin position="3039"/>
        <end position="3113"/>
    </location>
</feature>
<dbReference type="InterPro" id="IPR036736">
    <property type="entry name" value="ACP-like_sf"/>
</dbReference>
<dbReference type="CDD" id="cd19543">
    <property type="entry name" value="DCL_NRPS"/>
    <property type="match status" value="1"/>
</dbReference>
<dbReference type="FunFam" id="3.40.50.980:FF:000002">
    <property type="entry name" value="Enterobactin synthetase component F"/>
    <property type="match status" value="1"/>
</dbReference>
<dbReference type="FunFam" id="3.40.50.980:FF:000001">
    <property type="entry name" value="Non-ribosomal peptide synthetase"/>
    <property type="match status" value="3"/>
</dbReference>
<keyword evidence="6" id="KW-0677">Repeat</keyword>
<dbReference type="InterPro" id="IPR020806">
    <property type="entry name" value="PKS_PP-bd"/>
</dbReference>
<dbReference type="CDD" id="cd17643">
    <property type="entry name" value="A_NRPS_Cytc1-like"/>
    <property type="match status" value="1"/>
</dbReference>
<gene>
    <name evidence="9" type="ORF">G4P54_10465</name>
</gene>
<dbReference type="GO" id="GO:0017000">
    <property type="term" value="P:antibiotic biosynthetic process"/>
    <property type="evidence" value="ECO:0007669"/>
    <property type="project" value="UniProtKB-KW"/>
</dbReference>
<dbReference type="Gene3D" id="3.30.559.30">
    <property type="entry name" value="Nonribosomal peptide synthetase, condensation domain"/>
    <property type="match status" value="4"/>
</dbReference>
<dbReference type="InterPro" id="IPR010060">
    <property type="entry name" value="NRPS_synth"/>
</dbReference>
<dbReference type="GO" id="GO:0005829">
    <property type="term" value="C:cytosol"/>
    <property type="evidence" value="ECO:0007669"/>
    <property type="project" value="TreeGrafter"/>
</dbReference>
<keyword evidence="7" id="KW-0045">Antibiotic biosynthesis</keyword>
<dbReference type="GO" id="GO:0031177">
    <property type="term" value="F:phosphopantetheine binding"/>
    <property type="evidence" value="ECO:0007669"/>
    <property type="project" value="InterPro"/>
</dbReference>
<dbReference type="Pfam" id="PF00668">
    <property type="entry name" value="Condensation"/>
    <property type="match status" value="4"/>
</dbReference>
<dbReference type="CDD" id="cd17656">
    <property type="entry name" value="A_NRPS_ProA"/>
    <property type="match status" value="1"/>
</dbReference>
<dbReference type="Pfam" id="PF13193">
    <property type="entry name" value="AMP-binding_C"/>
    <property type="match status" value="2"/>
</dbReference>
<evidence type="ECO:0000259" key="8">
    <source>
        <dbReference type="PROSITE" id="PS50075"/>
    </source>
</evidence>
<dbReference type="Gene3D" id="3.30.559.10">
    <property type="entry name" value="Chloramphenicol acetyltransferase-like domain"/>
    <property type="match status" value="4"/>
</dbReference>
<dbReference type="SMART" id="SM00823">
    <property type="entry name" value="PKS_PP"/>
    <property type="match status" value="3"/>
</dbReference>
<evidence type="ECO:0000256" key="7">
    <source>
        <dbReference type="ARBA" id="ARBA00023194"/>
    </source>
</evidence>
<dbReference type="CDD" id="cd19534">
    <property type="entry name" value="E_NRPS"/>
    <property type="match status" value="1"/>
</dbReference>
<dbReference type="RefSeq" id="WP_167872615.1">
    <property type="nucleotide sequence ID" value="NZ_CP048852.1"/>
</dbReference>
<name>A0A6H0WJ79_9BACI</name>
<dbReference type="FunFam" id="3.30.559.10:FF:000012">
    <property type="entry name" value="Non-ribosomal peptide synthetase"/>
    <property type="match status" value="1"/>
</dbReference>
<proteinExistence type="inferred from homology"/>
<evidence type="ECO:0000313" key="9">
    <source>
        <dbReference type="EMBL" id="QIW80194.1"/>
    </source>
</evidence>
<evidence type="ECO:0000256" key="6">
    <source>
        <dbReference type="ARBA" id="ARBA00022737"/>
    </source>
</evidence>
<dbReference type="CDD" id="cd05930">
    <property type="entry name" value="A_NRPS"/>
    <property type="match status" value="1"/>
</dbReference>
<sequence length="3608" mass="408511">MTKANSIQDIYPLSYMQEGMLFHSLLQKDSQAYVEQASFTIEGKVNPQYFQNSINALVARHDIFRTIFISQHVSSPQQVVLRERNVIVQEKDITHLNEEKQSQFIEQLKEEDRAQGFQLQKDMLMRITLIQTGEGQYTCIWTFHHIMMDGWCLSIVLKEFLHIYASYVNESAITLEPVQPYGRYIKWLMEQDKEQAVSYWEHYLSGHEQQTILPKQKKTKGRSRQEYVAFSFSKKESSRLSELAAREEVTLSTIFHTIWGILLQKYNNNDDAVFGSVISGRPAEIEGIEHMVGLFINTIPVRVQGEKTSFLQLIKDMQKDRLAAEAYSYHPLYEIQTRSAVKQGLIDHILVFENYPVQQEIQMLNKQEHASDLFQIHNFTVADETNYSFYLMVAPGEEIHMKMSYDAEQHDRSFVLSVKEHLLNAVSQILNNPNLSPSEIDITTDYEKQQLIGNIADHTPVCETIHAMFEKQAEKTPDAYAVIDQACSLTYRELNKSANKLARQLRIKGVARQEPVALIMERSAAFITSVLGILKAGGAIVPIDPYYPADRISYILNDCGCSHVVSQAHLSSSLENNYSITHAEDFESQEDDSNLQSVNDADDLLYMIYTSGTTGKPKGVQFEHRNMANLLKFEYTHSGIDFEADVLQFATPSFDVCYQEIFSALLKGGTLHIVPEAIKRDVPQLFAFINKHQTKIVFLPTAFIKMIFSERQFANSFPYGVKHLIAAGEQLIISELFQDVLRERGLHLHNHYGPSETHVVSTYTIHPGDRIPEFPPIGKPIGCTDLYILNHQKQLQPCGVPGELYISGASVARGYVNHEKLTRDKFLNDPFRPGAIMYRTGDLARRLEDGNIEYIGRADNQVKIRGYRIEPQEIEITLMNHPDIKEAAILIRQDRSGEHELCAYYCSVQKLDAIDLRRYMASELPEYMIPAKWVRVDSIPLTPNGKVDQAALPEPDASIGGNPYTAPRNLLEAKLSQIFEDVLNNGHIGIQDNFFDHGGHSLKATVLMSRIAKEFHVQVPLKDIFAHPTVEDLASIIRGAEENQYAAIEPAEERETYPVSSAQKRIYVLQQLDEGVAYNMPAVLELEGILDVAKLSAVCKELISRHEPLRTSFVSGEDGEPVQRIHTEVPFTLSTETAIEGFVRPFDLSQAPLFRAGLIKVSNEKHVLLVDMHHIISDGVSVQLLIREFTDLYANRQLKPLRIQYKDYAVWHQQFKKGDSYQKQETYWQQQFSGDLPVLELPTDKRRPAERQFAGGKVTFQMDKELTARIKRLAHKNRSTLYMTLLALYSAFLSRLSGQDDIVIGSPIAGRPHADLEAVLGMFVNTLALRTRPAGNKTFEEFLKEIRQTALEAYEHQDYPFEELVDKLGVQREMSRNPLFDTTLVLQNMEQQKLKMKDVQLQWSDLHHPISKFDISLYVTEHDAELFCQFEYSTALFEKATIQRWAGLFTTLVEHTAVSPETELDNIPILTIEEEREFIEACHPVQGTGYPMNQTLHYALEKQAAKTPDQTAVIFEDGAMTYKELNEQANRIAWELIGRGLKSETTVAIIGRRSPEMLIGIYGILKAGGAYLPIDPDYPEERISFLLEDSGTNLLLLQSAGLHVPAFSGEIVYLNQTNSGLKHRLSNPNADVLPQSLAYVIYTSGSTGKPKGVEVEHRSALNFLNSLQSRYQLHHSDVIMHKTSYSFDASIWELFWWPYAGASVYLLPQGGEKEPEVIAKAIEDQKITAMHFVPSMLHAFLEYIKYRSVPIKTNGLKRVFSGGEQLGTHLVSRFCELLPNTALTNSYGPTEATVEASFFDCPLHEKLERIPIGKPVHHVRLYILNQKQRMLPAGCFGELYIAGAGVARGYLNRPALTAERFLEDPFYPGERMYKTGDVARWLPDGNIEFLGRLDDQAKIRGYRIEPGEIEAALRNIEGIREAAVTVRTDSGEPELCAYIEGLRRNEVRAQLERLLPGYMIPAHLIEMEQWPVTPSGKLDRNALPAPGGAADAETYTAPRNVTEIKLAQLWEDVLKNGPVGIHDNFFDRGGHSLKATALVSRISKEFDVQVPLKDVFAHPTVEGLASVIREGTDSPYEAMKPAELRETYPVSSAQKRIYVLQQLEDGGTGYNMPAVLELEGKLAPERLDRAFKELIKRHESLRTSFGQDEGGEPMQRIHAEVPFTLQTADLGEQTEQEAAAAFIKPFDLSQAPLFRAQVVKAADERHLLLVDMHHIISDGVSVNILIREFGELYNNRTLPALPIQYKDYAVWQEGFKKGDTYQTQETYWLKQLEGELPVLDLPADHTRPPVRSFAGDKVSFTLDQEAASRLHKLARENRSTLYMVLLAAYTALLSRLSGQEDIIVGSPIAGRPHKDLEPILGMFVNTLALRTRPEGGKPFVQYLQEVRATALEAYEHQDYPFEELVDKLGVTRDMSRNPLFDTMLVVQNNDYEPLHLHDLQMKPAEVSHLVSKFDLTLQASEGDGNIHFLFEYSTALFEKTTMERWASHLTNVLRIIGKNPEVTLNRIDILTQEERNQLLNEFNLRKANQYEEQTISRLFEQQAARTPKASALVIGDKTLTYQELDEWSNGIAHTLRSRGVKPDTPVGIMMPRSFSMIAAILGVWKAGGCYVPIDPEYPSERKRYILSDSGAKLLMTVNEADWRADDDFEGEILTVENAETYDKSSLPQVSSAHHLAYIIYTSGTTGRPKGVMVEHRNVISLLKHQNLPFEFGHEDVWTFFHSYCFDFSVWEMFGALLNGSTLVVVSKETARDPQAFRLLLKKERVTVLNQTPTAFYGLMHEDRNHSDRLNIRYVIFGGEALQPGMLQSWNDKYPDTDLINMYGITETTVHVTFKKLSAADIAANRSNIGRPLSTLQAYVMDAHMNLQPIGVPGELYIGGEGVARGYLNRDELTADRFVPNPYLPKDRLYRTGDLAKRLSNGELEYLGRIDDQVKVRGHRIELGEIQAALLQHPIIKEAAVITKTDEQGQTAVYAYMVTKDQQAANTSDIRASLKTMLPDFMLPARLIQIESIPLTVNGKLDQKALPEPEKHAYPADDISPRNEIEKVVAEIWEELLSVDELGVNANFFELGGDSIKALQVCARLKQRGFETTVREMFEHQTIGELSARVRKAVRVIDQAPVEGDVQWSPVQKWFLSQDIKEKHHFNQSVMLHRSTSIQEDALRKTLKAITSHHDALRMVFSQNEQGYWDQYNRPISHSDDALYGLQMIDLSASKGTNGNRAYEPIIKRHVRDIQQKMDLKNGPLLQAGLFRTTDGDFLFLSAHHFVVDGISWRVLLEDLSLGYRQAAGGEDIKLPPKTSSFKAYAKKLSGYAESQQLIKQLKYWRETEEYQTEALPFDQIDGPIANERKRSTISFTLNDKETAALLKDANSAYNTDTQDLLLASVILALRHWTNQSAFKLSLESHGREDVLDGVDVSRTVGWFTAIYPLLIKLNADLPDSEEGIVHVLKTTKDTLRRVPDKGFGYGVIKYLTPPDKKDINFTGAPEISFNYLGQFESGSPAEAPEEDTFSFSPLGAGDDISTTWNREQSLDISAIAAEGKLSVNMTYDNARFQRKTIEQLSETCRQFLLQLIEHCQNKSETEKTISDFDDQELTEDALQEIADMLSFH</sequence>
<dbReference type="InterPro" id="IPR006162">
    <property type="entry name" value="Ppantetheine_attach_site"/>
</dbReference>
<evidence type="ECO:0000256" key="5">
    <source>
        <dbReference type="ARBA" id="ARBA00022598"/>
    </source>
</evidence>
<reference evidence="9 10" key="1">
    <citation type="submission" date="2020-02" db="EMBL/GenBank/DDBJ databases">
        <title>Genome sequencing, annotation and comparative genomic analysis of Bacillus tequilensis EA-CB0015, an effective biological control agent against Pseudocercospora fijiensis in banana plants.</title>
        <authorList>
            <person name="Cuellar-Gaviria T.Z."/>
            <person name="Ju K.-S."/>
            <person name="Villegas-Escobar V."/>
        </authorList>
    </citation>
    <scope>NUCLEOTIDE SEQUENCE [LARGE SCALE GENOMIC DNA]</scope>
    <source>
        <strain evidence="9 10">EA-CB0015</strain>
    </source>
</reference>
<dbReference type="NCBIfam" id="TIGR01733">
    <property type="entry name" value="AA-adenyl-dom"/>
    <property type="match status" value="3"/>
</dbReference>
<evidence type="ECO:0000313" key="10">
    <source>
        <dbReference type="Proteomes" id="UP000501914"/>
    </source>
</evidence>
<accession>A0A6H0WJ79</accession>
<dbReference type="Pfam" id="PF00501">
    <property type="entry name" value="AMP-binding"/>
    <property type="match status" value="3"/>
</dbReference>
<keyword evidence="3" id="KW-0596">Phosphopantetheine</keyword>
<dbReference type="InterPro" id="IPR000873">
    <property type="entry name" value="AMP-dep_synth/lig_dom"/>
</dbReference>
<feature type="domain" description="Carrier" evidence="8">
    <location>
        <begin position="966"/>
        <end position="1041"/>
    </location>
</feature>
<dbReference type="PROSITE" id="PS00455">
    <property type="entry name" value="AMP_BINDING"/>
    <property type="match status" value="3"/>
</dbReference>
<dbReference type="PROSITE" id="PS50075">
    <property type="entry name" value="CARRIER"/>
    <property type="match status" value="3"/>
</dbReference>
<dbReference type="InterPro" id="IPR010071">
    <property type="entry name" value="AA_adenyl_dom"/>
</dbReference>
<dbReference type="Gene3D" id="1.10.1200.10">
    <property type="entry name" value="ACP-like"/>
    <property type="match status" value="3"/>
</dbReference>
<dbReference type="FunFam" id="3.40.50.12780:FF:000012">
    <property type="entry name" value="Non-ribosomal peptide synthetase"/>
    <property type="match status" value="2"/>
</dbReference>
<dbReference type="Gene3D" id="2.30.38.10">
    <property type="entry name" value="Luciferase, Domain 3"/>
    <property type="match status" value="3"/>
</dbReference>
<keyword evidence="10" id="KW-1185">Reference proteome</keyword>
<feature type="domain" description="Carrier" evidence="8">
    <location>
        <begin position="1997"/>
        <end position="2072"/>
    </location>
</feature>
<comment type="similarity">
    <text evidence="2">Belongs to the ATP-dependent AMP-binding enzyme family.</text>
</comment>
<protein>
    <submittedName>
        <fullName evidence="9">Amino acid adenylation domain-containing protein</fullName>
    </submittedName>
</protein>
<evidence type="ECO:0000256" key="2">
    <source>
        <dbReference type="ARBA" id="ARBA00006432"/>
    </source>
</evidence>
<dbReference type="InterPro" id="IPR025110">
    <property type="entry name" value="AMP-bd_C"/>
</dbReference>
<keyword evidence="4" id="KW-0597">Phosphoprotein</keyword>
<dbReference type="EMBL" id="CP048852">
    <property type="protein sequence ID" value="QIW80194.1"/>
    <property type="molecule type" value="Genomic_DNA"/>
</dbReference>
<dbReference type="Gene3D" id="3.40.50.980">
    <property type="match status" value="6"/>
</dbReference>
<dbReference type="InterPro" id="IPR023213">
    <property type="entry name" value="CAT-like_dom_sf"/>
</dbReference>
<dbReference type="SUPFAM" id="SSF52777">
    <property type="entry name" value="CoA-dependent acyltransferases"/>
    <property type="match status" value="8"/>
</dbReference>
<organism evidence="9 10">
    <name type="scientific">Bacillus tequilensis</name>
    <dbReference type="NCBI Taxonomy" id="227866"/>
    <lineage>
        <taxon>Bacteria</taxon>
        <taxon>Bacillati</taxon>
        <taxon>Bacillota</taxon>
        <taxon>Bacilli</taxon>
        <taxon>Bacillales</taxon>
        <taxon>Bacillaceae</taxon>
        <taxon>Bacillus</taxon>
    </lineage>
</organism>
<comment type="cofactor">
    <cofactor evidence="1">
        <name>pantetheine 4'-phosphate</name>
        <dbReference type="ChEBI" id="CHEBI:47942"/>
    </cofactor>
</comment>
<dbReference type="NCBIfam" id="NF003417">
    <property type="entry name" value="PRK04813.1"/>
    <property type="match status" value="3"/>
</dbReference>
<dbReference type="InterPro" id="IPR001242">
    <property type="entry name" value="Condensation_dom"/>
</dbReference>
<dbReference type="PANTHER" id="PTHR45527">
    <property type="entry name" value="NONRIBOSOMAL PEPTIDE SYNTHETASE"/>
    <property type="match status" value="1"/>
</dbReference>
<dbReference type="Gene3D" id="3.30.300.30">
    <property type="match status" value="3"/>
</dbReference>
<dbReference type="PROSITE" id="PS00012">
    <property type="entry name" value="PHOSPHOPANTETHEINE"/>
    <property type="match status" value="1"/>
</dbReference>
<dbReference type="GO" id="GO:0016874">
    <property type="term" value="F:ligase activity"/>
    <property type="evidence" value="ECO:0007669"/>
    <property type="project" value="UniProtKB-KW"/>
</dbReference>